<dbReference type="eggNOG" id="COG2814">
    <property type="taxonomic scope" value="Bacteria"/>
</dbReference>
<feature type="transmembrane region" description="Helical" evidence="1">
    <location>
        <begin position="113"/>
        <end position="133"/>
    </location>
</feature>
<dbReference type="PANTHER" id="PTHR23521">
    <property type="entry name" value="TRANSPORTER MFS SUPERFAMILY"/>
    <property type="match status" value="1"/>
</dbReference>
<evidence type="ECO:0000313" key="2">
    <source>
        <dbReference type="EMBL" id="EAR22507.1"/>
    </source>
</evidence>
<keyword evidence="1" id="KW-0812">Transmembrane</keyword>
<sequence length="204" mass="21265">MALTLSGGFLLQWPIGLLSDRYSRHSVLPVIALCVAALSVSITFITGRSTGAVIALAVLWGAFSFTLYPLSVALVNDYVDSSQFVQVSAGLLLASSLGMIAGSLVALGQLMAVMGAGGLFWTVVATSFGLAYLPGYVGVGKGQEGPLNPRPIRFCRATLPMPRLWIRVAMRCTTGTGFRRPVNAGAEFRHAGEAGSVESGGVGK</sequence>
<feature type="transmembrane region" description="Helical" evidence="1">
    <location>
        <begin position="87"/>
        <end position="107"/>
    </location>
</feature>
<organism evidence="2 3">
    <name type="scientific">Nitrococcus mobilis Nb-231</name>
    <dbReference type="NCBI Taxonomy" id="314278"/>
    <lineage>
        <taxon>Bacteria</taxon>
        <taxon>Pseudomonadati</taxon>
        <taxon>Pseudomonadota</taxon>
        <taxon>Gammaproteobacteria</taxon>
        <taxon>Chromatiales</taxon>
        <taxon>Ectothiorhodospiraceae</taxon>
        <taxon>Nitrococcus</taxon>
    </lineage>
</organism>
<dbReference type="PANTHER" id="PTHR23521:SF2">
    <property type="entry name" value="TRANSPORTER MFS SUPERFAMILY"/>
    <property type="match status" value="1"/>
</dbReference>
<evidence type="ECO:0000256" key="1">
    <source>
        <dbReference type="SAM" id="Phobius"/>
    </source>
</evidence>
<accession>A4BPK6</accession>
<feature type="transmembrane region" description="Helical" evidence="1">
    <location>
        <begin position="52"/>
        <end position="75"/>
    </location>
</feature>
<dbReference type="STRING" id="314278.NB231_12244"/>
<dbReference type="SUPFAM" id="SSF103473">
    <property type="entry name" value="MFS general substrate transporter"/>
    <property type="match status" value="1"/>
</dbReference>
<dbReference type="OrthoDB" id="9810614at2"/>
<dbReference type="GO" id="GO:0005886">
    <property type="term" value="C:plasma membrane"/>
    <property type="evidence" value="ECO:0007669"/>
    <property type="project" value="TreeGrafter"/>
</dbReference>
<keyword evidence="1" id="KW-1133">Transmembrane helix</keyword>
<keyword evidence="3" id="KW-1185">Reference proteome</keyword>
<comment type="caution">
    <text evidence="2">The sequence shown here is derived from an EMBL/GenBank/DDBJ whole genome shotgun (WGS) entry which is preliminary data.</text>
</comment>
<protein>
    <submittedName>
        <fullName evidence="2">Major facilitator superfamily MFS_1</fullName>
    </submittedName>
</protein>
<feature type="transmembrane region" description="Helical" evidence="1">
    <location>
        <begin position="27"/>
        <end position="46"/>
    </location>
</feature>
<proteinExistence type="predicted"/>
<name>A4BPK6_9GAMM</name>
<dbReference type="Proteomes" id="UP000003374">
    <property type="component" value="Unassembled WGS sequence"/>
</dbReference>
<keyword evidence="1" id="KW-0472">Membrane</keyword>
<reference evidence="2 3" key="1">
    <citation type="submission" date="2006-02" db="EMBL/GenBank/DDBJ databases">
        <authorList>
            <person name="Waterbury J."/>
            <person name="Ferriera S."/>
            <person name="Johnson J."/>
            <person name="Kravitz S."/>
            <person name="Halpern A."/>
            <person name="Remington K."/>
            <person name="Beeson K."/>
            <person name="Tran B."/>
            <person name="Rogers Y.-H."/>
            <person name="Friedman R."/>
            <person name="Venter J.C."/>
        </authorList>
    </citation>
    <scope>NUCLEOTIDE SEQUENCE [LARGE SCALE GENOMIC DNA]</scope>
    <source>
        <strain evidence="2 3">Nb-231</strain>
    </source>
</reference>
<dbReference type="Gene3D" id="1.20.1250.20">
    <property type="entry name" value="MFS general substrate transporter like domains"/>
    <property type="match status" value="1"/>
</dbReference>
<gene>
    <name evidence="2" type="ORF">NB231_12244</name>
</gene>
<dbReference type="AlphaFoldDB" id="A4BPK6"/>
<dbReference type="InterPro" id="IPR036259">
    <property type="entry name" value="MFS_trans_sf"/>
</dbReference>
<evidence type="ECO:0000313" key="3">
    <source>
        <dbReference type="Proteomes" id="UP000003374"/>
    </source>
</evidence>
<dbReference type="EMBL" id="AAOF01000003">
    <property type="protein sequence ID" value="EAR22507.1"/>
    <property type="molecule type" value="Genomic_DNA"/>
</dbReference>
<dbReference type="HOGENOM" id="CLU_1342109_0_0_6"/>